<dbReference type="SUPFAM" id="SSF52402">
    <property type="entry name" value="Adenine nucleotide alpha hydrolases-like"/>
    <property type="match status" value="1"/>
</dbReference>
<dbReference type="InterPro" id="IPR005232">
    <property type="entry name" value="LarE"/>
</dbReference>
<dbReference type="AlphaFoldDB" id="A0A923NDE4"/>
<feature type="active site" description="Nucleophile and sulfur donor" evidence="1">
    <location>
        <position position="177"/>
    </location>
</feature>
<evidence type="ECO:0000313" key="3">
    <source>
        <dbReference type="Proteomes" id="UP000644115"/>
    </source>
</evidence>
<reference evidence="2" key="1">
    <citation type="submission" date="2020-08" db="EMBL/GenBank/DDBJ databases">
        <authorList>
            <person name="Liu C."/>
            <person name="Sun Q."/>
        </authorList>
    </citation>
    <scope>NUCLEOTIDE SEQUENCE</scope>
    <source>
        <strain evidence="2">BX16</strain>
    </source>
</reference>
<dbReference type="CDD" id="cd01990">
    <property type="entry name" value="LarE-like"/>
    <property type="match status" value="1"/>
</dbReference>
<dbReference type="PANTHER" id="PTHR43169">
    <property type="entry name" value="EXSB FAMILY PROTEIN"/>
    <property type="match status" value="1"/>
</dbReference>
<dbReference type="EMBL" id="JACRWC010000085">
    <property type="protein sequence ID" value="MBC5999682.1"/>
    <property type="molecule type" value="Genomic_DNA"/>
</dbReference>
<gene>
    <name evidence="2" type="primary">larE</name>
    <name evidence="2" type="ORF">H8876_06680</name>
</gene>
<organism evidence="2 3">
    <name type="scientific">Lentihominibacter faecis</name>
    <dbReference type="NCBI Taxonomy" id="2764712"/>
    <lineage>
        <taxon>Bacteria</taxon>
        <taxon>Bacillati</taxon>
        <taxon>Bacillota</taxon>
        <taxon>Clostridia</taxon>
        <taxon>Peptostreptococcales</taxon>
        <taxon>Anaerovoracaceae</taxon>
        <taxon>Lentihominibacter</taxon>
    </lineage>
</organism>
<dbReference type="InterPro" id="IPR014729">
    <property type="entry name" value="Rossmann-like_a/b/a_fold"/>
</dbReference>
<dbReference type="PANTHER" id="PTHR43169:SF2">
    <property type="entry name" value="NAD_GMP SYNTHASE DOMAIN-CONTAINING PROTEIN"/>
    <property type="match status" value="1"/>
</dbReference>
<dbReference type="GO" id="GO:0016783">
    <property type="term" value="F:sulfurtransferase activity"/>
    <property type="evidence" value="ECO:0007669"/>
    <property type="project" value="InterPro"/>
</dbReference>
<dbReference type="Gene3D" id="3.40.50.620">
    <property type="entry name" value="HUPs"/>
    <property type="match status" value="1"/>
</dbReference>
<sequence>MEKDSALKYEKLQKRLKEMGRLVVSFSGGVDSTFLLAVAREVIGDQVTAVTAAGRSVPEWEIEEARVFCRERGIRHIVFSFDELEVDGFADNPPDRCYHCKTAILQKVREAAEQVDTVYIAEGSNVDDDGDYRPGKRAVQEAGVISPLKEAGLTKAEIRQLSKEMGLATWDKPSFACLASRFAYEEPITAEKLRMVELAEKFLREHGFSQYRVRMHGSMARVEVLPEDLERFLDPKLRQVFTGHMKELGFTYTALDLDGYRTGSMNDALK</sequence>
<comment type="caution">
    <text evidence="2">The sequence shown here is derived from an EMBL/GenBank/DDBJ whole genome shotgun (WGS) entry which is preliminary data.</text>
</comment>
<dbReference type="Proteomes" id="UP000644115">
    <property type="component" value="Unassembled WGS sequence"/>
</dbReference>
<proteinExistence type="predicted"/>
<dbReference type="NCBIfam" id="TIGR00268">
    <property type="entry name" value="ATP-dependent sacrificial sulfur transferase LarE"/>
    <property type="match status" value="1"/>
</dbReference>
<accession>A0A923NDE4</accession>
<keyword evidence="2" id="KW-0808">Transferase</keyword>
<evidence type="ECO:0000313" key="2">
    <source>
        <dbReference type="EMBL" id="MBC5999682.1"/>
    </source>
</evidence>
<dbReference type="Pfam" id="PF06508">
    <property type="entry name" value="QueC"/>
    <property type="match status" value="1"/>
</dbReference>
<protein>
    <submittedName>
        <fullName evidence="2">ATP-dependent sacrificial sulfur transferase LarE</fullName>
    </submittedName>
</protein>
<keyword evidence="3" id="KW-1185">Reference proteome</keyword>
<name>A0A923NDE4_9FIRM</name>
<dbReference type="PIRSF" id="PIRSF006661">
    <property type="entry name" value="PP-lp_UCP006661"/>
    <property type="match status" value="1"/>
</dbReference>
<evidence type="ECO:0000256" key="1">
    <source>
        <dbReference type="PIRSR" id="PIRSR006661-1"/>
    </source>
</evidence>
<dbReference type="InterPro" id="IPR052188">
    <property type="entry name" value="Ni-pincer_cofactor_biosynth"/>
</dbReference>
<dbReference type="RefSeq" id="WP_249287086.1">
    <property type="nucleotide sequence ID" value="NZ_JACRWC010000085.1"/>
</dbReference>
<dbReference type="InterPro" id="IPR018317">
    <property type="entry name" value="QueC"/>
</dbReference>